<reference evidence="1" key="1">
    <citation type="submission" date="2020-03" db="EMBL/GenBank/DDBJ databases">
        <title>Draft sequencing of Paenibacilllus sp. S3N08.</title>
        <authorList>
            <person name="Kim D.-U."/>
        </authorList>
    </citation>
    <scope>NUCLEOTIDE SEQUENCE</scope>
    <source>
        <strain evidence="1">S3N08</strain>
    </source>
</reference>
<name>A0ABX0JGF3_9BACL</name>
<evidence type="ECO:0000313" key="1">
    <source>
        <dbReference type="EMBL" id="NHN33324.1"/>
    </source>
</evidence>
<sequence>MCIESKCKVCGCTENSACIGACHWINSSQDLCSGCAPIVDFYPQMHFYQCSSCVVIFGVEAALEDQSSVKCPICQNDEELDDAGFGYVTLTKIPEEEEEEEENIDIQLSTDLGHVPFNGDVRDRECPLCGKVVLSKRFADHVLGEDCKKV</sequence>
<gene>
    <name evidence="1" type="ORF">G9U52_26285</name>
</gene>
<dbReference type="EMBL" id="JAAOIW010000011">
    <property type="protein sequence ID" value="NHN33324.1"/>
    <property type="molecule type" value="Genomic_DNA"/>
</dbReference>
<keyword evidence="2" id="KW-1185">Reference proteome</keyword>
<comment type="caution">
    <text evidence="1">The sequence shown here is derived from an EMBL/GenBank/DDBJ whole genome shotgun (WGS) entry which is preliminary data.</text>
</comment>
<protein>
    <submittedName>
        <fullName evidence="1">Uncharacterized protein</fullName>
    </submittedName>
</protein>
<proteinExistence type="predicted"/>
<dbReference type="RefSeq" id="WP_166153431.1">
    <property type="nucleotide sequence ID" value="NZ_JAAOIW010000011.1"/>
</dbReference>
<dbReference type="Proteomes" id="UP001165962">
    <property type="component" value="Unassembled WGS sequence"/>
</dbReference>
<accession>A0ABX0JGF3</accession>
<evidence type="ECO:0000313" key="2">
    <source>
        <dbReference type="Proteomes" id="UP001165962"/>
    </source>
</evidence>
<organism evidence="1 2">
    <name type="scientific">Paenibacillus agricola</name>
    <dbReference type="NCBI Taxonomy" id="2716264"/>
    <lineage>
        <taxon>Bacteria</taxon>
        <taxon>Bacillati</taxon>
        <taxon>Bacillota</taxon>
        <taxon>Bacilli</taxon>
        <taxon>Bacillales</taxon>
        <taxon>Paenibacillaceae</taxon>
        <taxon>Paenibacillus</taxon>
    </lineage>
</organism>